<evidence type="ECO:0000313" key="4">
    <source>
        <dbReference type="Proteomes" id="UP000305729"/>
    </source>
</evidence>
<name>A0A7S7YSG1_9GAMM</name>
<evidence type="ECO:0000313" key="3">
    <source>
        <dbReference type="EMBL" id="QPB82710.1"/>
    </source>
</evidence>
<gene>
    <name evidence="3" type="ORF">CWC22_006760</name>
</gene>
<dbReference type="AlphaFoldDB" id="A0A7S7YSG1"/>
<evidence type="ECO:0000256" key="2">
    <source>
        <dbReference type="SAM" id="SignalP"/>
    </source>
</evidence>
<organism evidence="3 4">
    <name type="scientific">Pseudoalteromonas rubra</name>
    <dbReference type="NCBI Taxonomy" id="43658"/>
    <lineage>
        <taxon>Bacteria</taxon>
        <taxon>Pseudomonadati</taxon>
        <taxon>Pseudomonadota</taxon>
        <taxon>Gammaproteobacteria</taxon>
        <taxon>Alteromonadales</taxon>
        <taxon>Pseudoalteromonadaceae</taxon>
        <taxon>Pseudoalteromonas</taxon>
    </lineage>
</organism>
<evidence type="ECO:0000256" key="1">
    <source>
        <dbReference type="SAM" id="MobiDB-lite"/>
    </source>
</evidence>
<dbReference type="Proteomes" id="UP000305729">
    <property type="component" value="Chromosome 1"/>
</dbReference>
<keyword evidence="2" id="KW-0732">Signal</keyword>
<accession>A0A7S7YSG1</accession>
<protein>
    <submittedName>
        <fullName evidence="3">Uncharacterized protein</fullName>
    </submittedName>
</protein>
<feature type="compositionally biased region" description="Polar residues" evidence="1">
    <location>
        <begin position="222"/>
        <end position="237"/>
    </location>
</feature>
<sequence length="468" mass="51300">MKILLSAILLLMSGFAQAECRTLSENKQIQYVIPAESGLSLCLDFSNFSNDKVIIAADPVISGFTSPNQIAYTTTFTTDGFRKSGRTHQDGFYFTKSGMRGKNAKLTIVPDSQYGAKDHHYTFNIIHGNDDQGMNIIYISLRAIHKEDPGDLKNKLVFIHSNGITIPIAYFDPVAYYVDLHGELPQSLRSTSTVNDVRFSNSQQYSKVRQFSIEGYATNTAARSSESEASQCNNSNRPPEAMPYGSKEDNKHQQLDLNKLLRQEERWQKTVSRMLATQPGAATTATYYRLYTNHQMGGALDVKSSESPWAGNEDLGNFLYGAVMQVHGFSLDSTHRYAAAYQALQNGKANGENMAQILAQGLINFVTKSGNGPGDAALESRGYRYAEEVYQNNKSDQRSSSCKDQKTVNAEGGSGNSNSGGSGDGGYGGYDGYGGYGGYGGGWEFCTQYGQVCTTGGCNYWRDMVPCH</sequence>
<reference evidence="3 4" key="1">
    <citation type="submission" date="2019-10" db="EMBL/GenBank/DDBJ databases">
        <title>Pseudoalteromonas rubra S4059.</title>
        <authorList>
            <person name="Paulsen S."/>
            <person name="Wang X."/>
        </authorList>
    </citation>
    <scope>NUCLEOTIDE SEQUENCE [LARGE SCALE GENOMIC DNA]</scope>
    <source>
        <strain evidence="3 4">S4059</strain>
    </source>
</reference>
<feature type="region of interest" description="Disordered" evidence="1">
    <location>
        <begin position="394"/>
        <end position="424"/>
    </location>
</feature>
<feature type="compositionally biased region" description="Gly residues" evidence="1">
    <location>
        <begin position="412"/>
        <end position="424"/>
    </location>
</feature>
<feature type="chain" id="PRO_5030758434" evidence="2">
    <location>
        <begin position="19"/>
        <end position="468"/>
    </location>
</feature>
<feature type="signal peptide" evidence="2">
    <location>
        <begin position="1"/>
        <end position="18"/>
    </location>
</feature>
<feature type="compositionally biased region" description="Basic and acidic residues" evidence="1">
    <location>
        <begin position="395"/>
        <end position="406"/>
    </location>
</feature>
<dbReference type="RefSeq" id="WP_138538967.1">
    <property type="nucleotide sequence ID" value="NZ_CP045429.1"/>
</dbReference>
<feature type="region of interest" description="Disordered" evidence="1">
    <location>
        <begin position="222"/>
        <end position="252"/>
    </location>
</feature>
<proteinExistence type="predicted"/>
<dbReference type="EMBL" id="CP045429">
    <property type="protein sequence ID" value="QPB82710.1"/>
    <property type="molecule type" value="Genomic_DNA"/>
</dbReference>